<feature type="transmembrane region" description="Helical" evidence="1">
    <location>
        <begin position="156"/>
        <end position="174"/>
    </location>
</feature>
<feature type="transmembrane region" description="Helical" evidence="1">
    <location>
        <begin position="58"/>
        <end position="79"/>
    </location>
</feature>
<dbReference type="NCBIfam" id="TIGR04518">
    <property type="entry name" value="ECF_S_folT_fam"/>
    <property type="match status" value="1"/>
</dbReference>
<dbReference type="Gene3D" id="1.10.1760.20">
    <property type="match status" value="1"/>
</dbReference>
<evidence type="ECO:0008006" key="4">
    <source>
        <dbReference type="Google" id="ProtNLM"/>
    </source>
</evidence>
<accession>A0A4R5N9Q4</accession>
<sequence length="191" mass="21491">MNRSTLFRSFSLPKLGTQQLVVLALLMALDMVLGRLSVGTNMLRISFGFVAISLIAKLYGPLWTMLVAAVLDIVGATIISPNGNFFFGFTLSAIVAGLIYGTAYYGYEHTRLLRVVIAVILVSIIINLISNTLWLQMMYHPISNWQTFYAFITPRLIKQIIFVPIQILITYIFLNNAIIKHLITELFNKKS</sequence>
<keyword evidence="1" id="KW-0472">Membrane</keyword>
<feature type="transmembrane region" description="Helical" evidence="1">
    <location>
        <begin position="85"/>
        <end position="105"/>
    </location>
</feature>
<dbReference type="Pfam" id="PF12822">
    <property type="entry name" value="ECF_trnsprt"/>
    <property type="match status" value="1"/>
</dbReference>
<reference evidence="2 3" key="1">
    <citation type="journal article" date="2019" name="Appl. Microbiol. Biotechnol.">
        <title>Uncovering carbohydrate metabolism through a genotype-phenotype association study of 56 lactic acid bacteria genomes.</title>
        <authorList>
            <person name="Buron-Moles G."/>
            <person name="Chailyan A."/>
            <person name="Dolejs I."/>
            <person name="Forster J."/>
            <person name="Miks M.H."/>
        </authorList>
    </citation>
    <scope>NUCLEOTIDE SEQUENCE [LARGE SCALE GENOMIC DNA]</scope>
    <source>
        <strain evidence="2 3">ATCC 700006</strain>
    </source>
</reference>
<keyword evidence="3" id="KW-1185">Reference proteome</keyword>
<keyword evidence="1" id="KW-0812">Transmembrane</keyword>
<keyword evidence="1" id="KW-1133">Transmembrane helix</keyword>
<feature type="transmembrane region" description="Helical" evidence="1">
    <location>
        <begin position="20"/>
        <end position="38"/>
    </location>
</feature>
<dbReference type="AlphaFoldDB" id="A0A4R5N9Q4"/>
<dbReference type="InterPro" id="IPR030949">
    <property type="entry name" value="ECF_S_folate_fam"/>
</dbReference>
<name>A0A4R5N9Q4_9LACO</name>
<dbReference type="STRING" id="907931.GCA_000165675_00644"/>
<dbReference type="InterPro" id="IPR024529">
    <property type="entry name" value="ECF_trnsprt_substrate-spec"/>
</dbReference>
<organism evidence="2 3">
    <name type="scientific">Leuconostoc fallax</name>
    <dbReference type="NCBI Taxonomy" id="1251"/>
    <lineage>
        <taxon>Bacteria</taxon>
        <taxon>Bacillati</taxon>
        <taxon>Bacillota</taxon>
        <taxon>Bacilli</taxon>
        <taxon>Lactobacillales</taxon>
        <taxon>Lactobacillaceae</taxon>
        <taxon>Leuconostoc</taxon>
    </lineage>
</organism>
<dbReference type="EMBL" id="PUFI01000009">
    <property type="protein sequence ID" value="TDG68834.1"/>
    <property type="molecule type" value="Genomic_DNA"/>
</dbReference>
<comment type="caution">
    <text evidence="2">The sequence shown here is derived from an EMBL/GenBank/DDBJ whole genome shotgun (WGS) entry which is preliminary data.</text>
</comment>
<evidence type="ECO:0000313" key="3">
    <source>
        <dbReference type="Proteomes" id="UP000295681"/>
    </source>
</evidence>
<proteinExistence type="predicted"/>
<gene>
    <name evidence="2" type="ORF">C5L23_000753</name>
</gene>
<evidence type="ECO:0000256" key="1">
    <source>
        <dbReference type="SAM" id="Phobius"/>
    </source>
</evidence>
<dbReference type="Proteomes" id="UP000295681">
    <property type="component" value="Unassembled WGS sequence"/>
</dbReference>
<feature type="transmembrane region" description="Helical" evidence="1">
    <location>
        <begin position="112"/>
        <end position="136"/>
    </location>
</feature>
<evidence type="ECO:0000313" key="2">
    <source>
        <dbReference type="EMBL" id="TDG68834.1"/>
    </source>
</evidence>
<dbReference type="RefSeq" id="WP_133264288.1">
    <property type="nucleotide sequence ID" value="NZ_JAGYGP010000002.1"/>
</dbReference>
<protein>
    <recommendedName>
        <fullName evidence="4">Folate family ECF transporter S component</fullName>
    </recommendedName>
</protein>
<dbReference type="GO" id="GO:0022857">
    <property type="term" value="F:transmembrane transporter activity"/>
    <property type="evidence" value="ECO:0007669"/>
    <property type="project" value="InterPro"/>
</dbReference>